<feature type="domain" description="DDH" evidence="8">
    <location>
        <begin position="344"/>
        <end position="500"/>
    </location>
</feature>
<dbReference type="Pfam" id="PF02272">
    <property type="entry name" value="DHHA1"/>
    <property type="match status" value="1"/>
</dbReference>
<keyword evidence="4 7" id="KW-1133">Transmembrane helix</keyword>
<proteinExistence type="inferred from homology"/>
<sequence length="662" mass="75901">MVKKLRKWLDEYQDHLGYMAISTVFLILSGGYAYYRSDVISLIIFLYFVGDIIYRLNAYFHYKENVLKRIESISYRVKHAGETAFNQLPVGILLYDDAYEVVWFNTYLKQIFNQDLHDKGLTHLSEQLYNRALSDDEKFSVTINQETYRVLHMKNERLMYFTNDTEYTTLSQKYQNEHPVIGMLVMDNYDEVFHNLNEQEKSEFHGKIVSIIMQWADKHKIYIRATATDRFILMMPSVVLQQLRETKFTIIDKVREAAKEKDVMLTISIGLATGYDSFSELGQQANYMLDLALSRGGDQVAIKIATDDKFLFYGGKTNPVEKRNRVRARVNAQAYERLVRDSDRVIIMGHRYPDVDAIGASIGLLRMGIASKKEAYIVLKLEELDKTAKNFVDEIFKDENLKKYFISSEMAIELMTKNTLLVVADTQDPKMVIEPALLPKAKKIAVFDHHRRGVNVIDSVLSFAEPYASSTVELVVDMFDYYSQKIKMTPLEASIMLAGIIVDTRRFSYHTGRRTYETAAILKQKGAEEKLVQQLLRTPLENYYSKAHLIERAEIFKDEFIIASADDELVLEKVQIAQTADELLNVQNIKASFVISRIDEQHIGISARSLGDVNVQVLMEQLGGGGHLNNAATQIRSSSTQDAVLLLKEVIVKEIEESGESQ</sequence>
<evidence type="ECO:0000259" key="10">
    <source>
        <dbReference type="Pfam" id="PF21370"/>
    </source>
</evidence>
<comment type="similarity">
    <text evidence="6">Belongs to the GdpP/PdeA phosphodiesterase family.</text>
</comment>
<keyword evidence="12" id="KW-1185">Reference proteome</keyword>
<evidence type="ECO:0000256" key="1">
    <source>
        <dbReference type="ARBA" id="ARBA00004651"/>
    </source>
</evidence>
<evidence type="ECO:0000313" key="11">
    <source>
        <dbReference type="EMBL" id="BEH91760.1"/>
    </source>
</evidence>
<evidence type="ECO:0000313" key="12">
    <source>
        <dbReference type="Proteomes" id="UP001432099"/>
    </source>
</evidence>
<keyword evidence="6" id="KW-0378">Hydrolase</keyword>
<keyword evidence="5 6" id="KW-0472">Membrane</keyword>
<feature type="domain" description="DHHA1" evidence="9">
    <location>
        <begin position="571"/>
        <end position="651"/>
    </location>
</feature>
<dbReference type="PANTHER" id="PTHR47618">
    <property type="entry name" value="BIFUNCTIONAL OLIGORIBONUCLEASE AND PAP PHOSPHATASE NRNA"/>
    <property type="match status" value="1"/>
</dbReference>
<organism evidence="11 12">
    <name type="scientific">Turicibacter faecis</name>
    <dbReference type="NCBI Taxonomy" id="2963365"/>
    <lineage>
        <taxon>Bacteria</taxon>
        <taxon>Bacillati</taxon>
        <taxon>Bacillota</taxon>
        <taxon>Erysipelotrichia</taxon>
        <taxon>Erysipelotrichales</taxon>
        <taxon>Turicibacteraceae</taxon>
        <taxon>Turicibacter</taxon>
    </lineage>
</organism>
<dbReference type="EC" id="3.1.4.-" evidence="6"/>
<comment type="function">
    <text evidence="6">Has phosphodiesterase (PDE) activity against cyclic-di-AMP (c-di-AMP).</text>
</comment>
<evidence type="ECO:0000256" key="6">
    <source>
        <dbReference type="PIRNR" id="PIRNR026583"/>
    </source>
</evidence>
<dbReference type="Pfam" id="PF24898">
    <property type="entry name" value="GGDEF_GdpP"/>
    <property type="match status" value="1"/>
</dbReference>
<feature type="transmembrane region" description="Helical" evidence="7">
    <location>
        <begin position="16"/>
        <end position="34"/>
    </location>
</feature>
<accession>A0ABM8ILE6</accession>
<dbReference type="EMBL" id="AP028127">
    <property type="protein sequence ID" value="BEH91760.1"/>
    <property type="molecule type" value="Genomic_DNA"/>
</dbReference>
<dbReference type="Gene3D" id="3.90.1640.10">
    <property type="entry name" value="inorganic pyrophosphatase (n-terminal core)"/>
    <property type="match status" value="1"/>
</dbReference>
<dbReference type="Gene3D" id="3.30.450.20">
    <property type="entry name" value="PAS domain"/>
    <property type="match status" value="1"/>
</dbReference>
<protein>
    <recommendedName>
        <fullName evidence="6">Cyclic-di-AMP phosphodiesterase</fullName>
        <ecNumber evidence="6">3.1.4.-</ecNumber>
    </recommendedName>
</protein>
<dbReference type="Proteomes" id="UP001432099">
    <property type="component" value="Chromosome"/>
</dbReference>
<evidence type="ECO:0000256" key="5">
    <source>
        <dbReference type="ARBA" id="ARBA00023136"/>
    </source>
</evidence>
<reference evidence="11" key="1">
    <citation type="journal article" date="2024" name="Int. J. Syst. Evol. Microbiol.">
        <title>Turicibacter faecis sp. nov., isolated from faeces of heart failure mouse model.</title>
        <authorList>
            <person name="Imamura Y."/>
            <person name="Motooka D."/>
            <person name="Nakajima Y."/>
            <person name="Ito S."/>
            <person name="Kitakaze M."/>
            <person name="Iida T."/>
            <person name="Nakamura S."/>
        </authorList>
    </citation>
    <scope>NUCLEOTIDE SEQUENCE</scope>
    <source>
        <strain evidence="11">TC023</strain>
    </source>
</reference>
<comment type="subcellular location">
    <subcellularLocation>
        <location evidence="1">Cell membrane</location>
        <topology evidence="1">Multi-pass membrane protein</topology>
    </subcellularLocation>
</comment>
<gene>
    <name evidence="11" type="primary">gdpP</name>
    <name evidence="11" type="ORF">T23_18620</name>
</gene>
<feature type="transmembrane region" description="Helical" evidence="7">
    <location>
        <begin position="40"/>
        <end position="60"/>
    </location>
</feature>
<dbReference type="InterPro" id="IPR051319">
    <property type="entry name" value="Oligoribo/pAp-PDE_c-di-AMP_PDE"/>
</dbReference>
<dbReference type="InterPro" id="IPR038763">
    <property type="entry name" value="DHH_sf"/>
</dbReference>
<evidence type="ECO:0000256" key="3">
    <source>
        <dbReference type="ARBA" id="ARBA00022692"/>
    </source>
</evidence>
<evidence type="ECO:0000259" key="9">
    <source>
        <dbReference type="Pfam" id="PF02272"/>
    </source>
</evidence>
<dbReference type="InterPro" id="IPR049553">
    <property type="entry name" value="GdpP-like_PAS"/>
</dbReference>
<evidence type="ECO:0000256" key="4">
    <source>
        <dbReference type="ARBA" id="ARBA00022989"/>
    </source>
</evidence>
<dbReference type="Pfam" id="PF21370">
    <property type="entry name" value="PAS_GdpP"/>
    <property type="match status" value="1"/>
</dbReference>
<dbReference type="InterPro" id="IPR001667">
    <property type="entry name" value="DDH_dom"/>
</dbReference>
<comment type="catalytic activity">
    <reaction evidence="6">
        <text>3',3'-c-di-AMP + H2O = 5'-O-phosphonoadenylyl-(3'-&gt;5')-adenosine + H(+)</text>
        <dbReference type="Rhea" id="RHEA:54420"/>
        <dbReference type="ChEBI" id="CHEBI:15377"/>
        <dbReference type="ChEBI" id="CHEBI:15378"/>
        <dbReference type="ChEBI" id="CHEBI:71500"/>
        <dbReference type="ChEBI" id="CHEBI:138171"/>
    </reaction>
</comment>
<dbReference type="Pfam" id="PF01368">
    <property type="entry name" value="DHH"/>
    <property type="match status" value="1"/>
</dbReference>
<dbReference type="SUPFAM" id="SSF64182">
    <property type="entry name" value="DHH phosphoesterases"/>
    <property type="match status" value="1"/>
</dbReference>
<name>A0ABM8ILE6_9FIRM</name>
<evidence type="ECO:0000256" key="7">
    <source>
        <dbReference type="SAM" id="Phobius"/>
    </source>
</evidence>
<dbReference type="PIRSF" id="PIRSF026583">
    <property type="entry name" value="YybT"/>
    <property type="match status" value="1"/>
</dbReference>
<dbReference type="InterPro" id="IPR014528">
    <property type="entry name" value="GdpP/PdeA"/>
</dbReference>
<dbReference type="Gene3D" id="3.10.310.30">
    <property type="match status" value="1"/>
</dbReference>
<dbReference type="InterPro" id="IPR003156">
    <property type="entry name" value="DHHA1_dom"/>
</dbReference>
<feature type="domain" description="Cyclic-di-AMP phosphodiesterase GdpP-like PAS" evidence="10">
    <location>
        <begin position="77"/>
        <end position="162"/>
    </location>
</feature>
<evidence type="ECO:0000259" key="8">
    <source>
        <dbReference type="Pfam" id="PF01368"/>
    </source>
</evidence>
<keyword evidence="3 7" id="KW-0812">Transmembrane</keyword>
<dbReference type="PANTHER" id="PTHR47618:SF2">
    <property type="entry name" value="CYCLIC-DI-AMP PHOSPHODIESTERASE GDPP"/>
    <property type="match status" value="1"/>
</dbReference>
<keyword evidence="2 6" id="KW-1003">Cell membrane</keyword>
<evidence type="ECO:0000256" key="2">
    <source>
        <dbReference type="ARBA" id="ARBA00022475"/>
    </source>
</evidence>